<evidence type="ECO:0000313" key="3">
    <source>
        <dbReference type="Proteomes" id="UP001218218"/>
    </source>
</evidence>
<dbReference type="Proteomes" id="UP001218218">
    <property type="component" value="Unassembled WGS sequence"/>
</dbReference>
<gene>
    <name evidence="2" type="ORF">DFH08DRAFT_170722</name>
</gene>
<organism evidence="2 3">
    <name type="scientific">Mycena albidolilacea</name>
    <dbReference type="NCBI Taxonomy" id="1033008"/>
    <lineage>
        <taxon>Eukaryota</taxon>
        <taxon>Fungi</taxon>
        <taxon>Dikarya</taxon>
        <taxon>Basidiomycota</taxon>
        <taxon>Agaricomycotina</taxon>
        <taxon>Agaricomycetes</taxon>
        <taxon>Agaricomycetidae</taxon>
        <taxon>Agaricales</taxon>
        <taxon>Marasmiineae</taxon>
        <taxon>Mycenaceae</taxon>
        <taxon>Mycena</taxon>
    </lineage>
</organism>
<dbReference type="EMBL" id="JARIHO010000002">
    <property type="protein sequence ID" value="KAJ7366582.1"/>
    <property type="molecule type" value="Genomic_DNA"/>
</dbReference>
<name>A0AAD7ARB4_9AGAR</name>
<keyword evidence="3" id="KW-1185">Reference proteome</keyword>
<protein>
    <submittedName>
        <fullName evidence="2">Uncharacterized protein</fullName>
    </submittedName>
</protein>
<dbReference type="AlphaFoldDB" id="A0AAD7ARB4"/>
<reference evidence="2" key="1">
    <citation type="submission" date="2023-03" db="EMBL/GenBank/DDBJ databases">
        <title>Massive genome expansion in bonnet fungi (Mycena s.s.) driven by repeated elements and novel gene families across ecological guilds.</title>
        <authorList>
            <consortium name="Lawrence Berkeley National Laboratory"/>
            <person name="Harder C.B."/>
            <person name="Miyauchi S."/>
            <person name="Viragh M."/>
            <person name="Kuo A."/>
            <person name="Thoen E."/>
            <person name="Andreopoulos B."/>
            <person name="Lu D."/>
            <person name="Skrede I."/>
            <person name="Drula E."/>
            <person name="Henrissat B."/>
            <person name="Morin E."/>
            <person name="Kohler A."/>
            <person name="Barry K."/>
            <person name="LaButti K."/>
            <person name="Morin E."/>
            <person name="Salamov A."/>
            <person name="Lipzen A."/>
            <person name="Mereny Z."/>
            <person name="Hegedus B."/>
            <person name="Baldrian P."/>
            <person name="Stursova M."/>
            <person name="Weitz H."/>
            <person name="Taylor A."/>
            <person name="Grigoriev I.V."/>
            <person name="Nagy L.G."/>
            <person name="Martin F."/>
            <person name="Kauserud H."/>
        </authorList>
    </citation>
    <scope>NUCLEOTIDE SEQUENCE</scope>
    <source>
        <strain evidence="2">CBHHK002</strain>
    </source>
</reference>
<evidence type="ECO:0000256" key="1">
    <source>
        <dbReference type="SAM" id="MobiDB-lite"/>
    </source>
</evidence>
<proteinExistence type="predicted"/>
<sequence length="389" mass="42361">MARSILPGEEPPSASLSTPSSDPPPVVPSASFSQILPTDSEAIKYPNKTLVSVAATGAIGNLTTGERKEQRSEDARYCARHFAGHVVLSPLDVVLARMGTSALVDKLEELKKVAHAQIDATLENTVLANFSKESISSSTPVDRRIDDRYWLSRLADAAMKPAADRSLLALDYFPTPAEHLPEQKQHGYMKKRKYDASLRPSAANGSTIFNIFVNVEFTNTDPPNVASNPLIGATQSVAKYQQAIINADDLLTFQPTRLSVPTLSFHGKGKNTKLFVSILSYDRFEFAVIDDCFDSDNFPTVSALLHLFRIASLYQLGYNPLLIYNFTSPPPGFSVGDAVPSYVVLPAAQGAVKVRLSGKCLSQLRLTPFQRSTVVLEGELDEQFPDGKG</sequence>
<evidence type="ECO:0000313" key="2">
    <source>
        <dbReference type="EMBL" id="KAJ7366582.1"/>
    </source>
</evidence>
<feature type="compositionally biased region" description="Low complexity" evidence="1">
    <location>
        <begin position="11"/>
        <end position="20"/>
    </location>
</feature>
<comment type="caution">
    <text evidence="2">The sequence shown here is derived from an EMBL/GenBank/DDBJ whole genome shotgun (WGS) entry which is preliminary data.</text>
</comment>
<accession>A0AAD7ARB4</accession>
<feature type="region of interest" description="Disordered" evidence="1">
    <location>
        <begin position="1"/>
        <end position="31"/>
    </location>
</feature>